<dbReference type="EMBL" id="JBIYEW010000003">
    <property type="protein sequence ID" value="MFK4637422.1"/>
    <property type="molecule type" value="Genomic_DNA"/>
</dbReference>
<organism evidence="1 2">
    <name type="scientific">Paenarthrobacter histidinolovorans</name>
    <dbReference type="NCBI Taxonomy" id="43664"/>
    <lineage>
        <taxon>Bacteria</taxon>
        <taxon>Bacillati</taxon>
        <taxon>Actinomycetota</taxon>
        <taxon>Actinomycetes</taxon>
        <taxon>Micrococcales</taxon>
        <taxon>Micrococcaceae</taxon>
        <taxon>Paenarthrobacter</taxon>
    </lineage>
</organism>
<dbReference type="Proteomes" id="UP001620520">
    <property type="component" value="Unassembled WGS sequence"/>
</dbReference>
<proteinExistence type="predicted"/>
<name>A0ABW8N092_9MICC</name>
<sequence length="48" mass="5613">MTWALDMYSDFLKHDAEFRRIFSGMRFSPELHDIFVVISGHFSESGAM</sequence>
<evidence type="ECO:0000313" key="1">
    <source>
        <dbReference type="EMBL" id="MFK4637422.1"/>
    </source>
</evidence>
<evidence type="ECO:0000313" key="2">
    <source>
        <dbReference type="Proteomes" id="UP001620520"/>
    </source>
</evidence>
<gene>
    <name evidence="1" type="ORF">ABIA52_000311</name>
</gene>
<dbReference type="RefSeq" id="WP_404593324.1">
    <property type="nucleotide sequence ID" value="NZ_JBIYEW010000003.1"/>
</dbReference>
<comment type="caution">
    <text evidence="1">The sequence shown here is derived from an EMBL/GenBank/DDBJ whole genome shotgun (WGS) entry which is preliminary data.</text>
</comment>
<keyword evidence="2" id="KW-1185">Reference proteome</keyword>
<accession>A0ABW8N092</accession>
<protein>
    <submittedName>
        <fullName evidence="1">Uncharacterized protein</fullName>
    </submittedName>
</protein>
<reference evidence="1 2" key="1">
    <citation type="submission" date="2024-10" db="EMBL/GenBank/DDBJ databases">
        <title>Novel secondary metabolite-producing bacteria for plant disease control.</title>
        <authorList>
            <person name="Chevrette M."/>
        </authorList>
    </citation>
    <scope>NUCLEOTIDE SEQUENCE [LARGE SCALE GENOMIC DNA]</scope>
    <source>
        <strain evidence="1 2">J30 TE3557</strain>
    </source>
</reference>